<dbReference type="InterPro" id="IPR026408">
    <property type="entry name" value="GG_sam_targ_CFB"/>
</dbReference>
<reference evidence="1" key="1">
    <citation type="submission" date="2021-07" db="EMBL/GenBank/DDBJ databases">
        <title>Comparative genomics of Bacteroides fragilis group isolates reveals species-dependent resistance mechanisms and validates clinical tools for resistance prediction.</title>
        <authorList>
            <person name="Wallace M.J."/>
            <person name="Jean S."/>
            <person name="Wallace M.A."/>
            <person name="Carey-Ann B.D."/>
            <person name="Dantas G."/>
        </authorList>
    </citation>
    <scope>NUCLEOTIDE SEQUENCE</scope>
    <source>
        <strain evidence="1">BJH_160</strain>
    </source>
</reference>
<protein>
    <submittedName>
        <fullName evidence="1">TIGR04149 family rSAM-modified RiPP</fullName>
    </submittedName>
</protein>
<organism evidence="1 2">
    <name type="scientific">Bacteroides thetaiotaomicron</name>
    <dbReference type="NCBI Taxonomy" id="818"/>
    <lineage>
        <taxon>Bacteria</taxon>
        <taxon>Pseudomonadati</taxon>
        <taxon>Bacteroidota</taxon>
        <taxon>Bacteroidia</taxon>
        <taxon>Bacteroidales</taxon>
        <taxon>Bacteroidaceae</taxon>
        <taxon>Bacteroides</taxon>
    </lineage>
</organism>
<comment type="caution">
    <text evidence="1">The sequence shown here is derived from an EMBL/GenBank/DDBJ whole genome shotgun (WGS) entry which is preliminary data.</text>
</comment>
<dbReference type="EMBL" id="JAHYQA010000026">
    <property type="protein sequence ID" value="MCE9240508.1"/>
    <property type="molecule type" value="Genomic_DNA"/>
</dbReference>
<dbReference type="Proteomes" id="UP001200544">
    <property type="component" value="Unassembled WGS sequence"/>
</dbReference>
<accession>A0AAW4Z9V8</accession>
<name>A0AAW4Z9V8_BACT4</name>
<sequence length="106" mass="11324">MKKIKKITLLKLDSSDRLDSSQMKELIGGDSVCYIDTLGPADPACDYFKYFNLNGRPAYHGSDTGDYGGNGGSNSYSGCGCSYCSAEEGGFGFSVGMMIRGRNDMG</sequence>
<evidence type="ECO:0000313" key="1">
    <source>
        <dbReference type="EMBL" id="MCE9240508.1"/>
    </source>
</evidence>
<proteinExistence type="predicted"/>
<dbReference type="RefSeq" id="WP_195740823.1">
    <property type="nucleotide sequence ID" value="NZ_BAABZI010000001.1"/>
</dbReference>
<dbReference type="NCBIfam" id="TIGR04149">
    <property type="entry name" value="GG_sam_targ_CFB"/>
    <property type="match status" value="1"/>
</dbReference>
<evidence type="ECO:0000313" key="2">
    <source>
        <dbReference type="Proteomes" id="UP001200544"/>
    </source>
</evidence>
<dbReference type="AlphaFoldDB" id="A0AAW4Z9V8"/>
<gene>
    <name evidence="1" type="ORF">K0H07_25545</name>
</gene>